<feature type="compositionally biased region" description="Low complexity" evidence="5">
    <location>
        <begin position="108"/>
        <end position="117"/>
    </location>
</feature>
<dbReference type="InterPro" id="IPR017907">
    <property type="entry name" value="Znf_RING_CS"/>
</dbReference>
<evidence type="ECO:0000256" key="4">
    <source>
        <dbReference type="PROSITE-ProRule" id="PRU00091"/>
    </source>
</evidence>
<gene>
    <name evidence="7" type="ORF">HBR001_LOCUS3221</name>
</gene>
<reference evidence="7" key="1">
    <citation type="submission" date="2022-12" db="EMBL/GenBank/DDBJ databases">
        <authorList>
            <person name="Webb A."/>
        </authorList>
    </citation>
    <scope>NUCLEOTIDE SEQUENCE</scope>
    <source>
        <strain evidence="7">Hp1</strain>
    </source>
</reference>
<feature type="compositionally biased region" description="Polar residues" evidence="5">
    <location>
        <begin position="189"/>
        <end position="204"/>
    </location>
</feature>
<keyword evidence="1" id="KW-0479">Metal-binding</keyword>
<keyword evidence="3" id="KW-0862">Zinc</keyword>
<evidence type="ECO:0000313" key="8">
    <source>
        <dbReference type="Proteomes" id="UP001162031"/>
    </source>
</evidence>
<dbReference type="CDD" id="cd00065">
    <property type="entry name" value="FYVE_like_SF"/>
    <property type="match status" value="1"/>
</dbReference>
<protein>
    <recommendedName>
        <fullName evidence="6">FYVE-type domain-containing protein</fullName>
    </recommendedName>
</protein>
<dbReference type="InterPro" id="IPR023393">
    <property type="entry name" value="START-like_dom_sf"/>
</dbReference>
<dbReference type="PROSITE" id="PS00518">
    <property type="entry name" value="ZF_RING_1"/>
    <property type="match status" value="1"/>
</dbReference>
<dbReference type="Gene3D" id="3.30.40.10">
    <property type="entry name" value="Zinc/RING finger domain, C3HC4 (zinc finger)"/>
    <property type="match status" value="1"/>
</dbReference>
<feature type="domain" description="FYVE-type" evidence="6">
    <location>
        <begin position="517"/>
        <end position="577"/>
    </location>
</feature>
<comment type="caution">
    <text evidence="7">The sequence shown here is derived from an EMBL/GenBank/DDBJ whole genome shotgun (WGS) entry which is preliminary data.</text>
</comment>
<evidence type="ECO:0000256" key="1">
    <source>
        <dbReference type="ARBA" id="ARBA00022723"/>
    </source>
</evidence>
<accession>A0AAV0TN54</accession>
<feature type="region of interest" description="Disordered" evidence="5">
    <location>
        <begin position="610"/>
        <end position="649"/>
    </location>
</feature>
<evidence type="ECO:0000256" key="3">
    <source>
        <dbReference type="ARBA" id="ARBA00022833"/>
    </source>
</evidence>
<dbReference type="Pfam" id="PF01363">
    <property type="entry name" value="FYVE"/>
    <property type="match status" value="1"/>
</dbReference>
<dbReference type="InterPro" id="IPR017455">
    <property type="entry name" value="Znf_FYVE-rel"/>
</dbReference>
<organism evidence="7 8">
    <name type="scientific">Hyaloperonospora brassicae</name>
    <name type="common">Brassica downy mildew</name>
    <name type="synonym">Peronospora brassicae</name>
    <dbReference type="NCBI Taxonomy" id="162125"/>
    <lineage>
        <taxon>Eukaryota</taxon>
        <taxon>Sar</taxon>
        <taxon>Stramenopiles</taxon>
        <taxon>Oomycota</taxon>
        <taxon>Peronosporomycetes</taxon>
        <taxon>Peronosporales</taxon>
        <taxon>Peronosporaceae</taxon>
        <taxon>Hyaloperonospora</taxon>
    </lineage>
</organism>
<dbReference type="PANTHER" id="PTHR23164">
    <property type="entry name" value="EARLY ENDOSOME ANTIGEN 1"/>
    <property type="match status" value="1"/>
</dbReference>
<dbReference type="InterPro" id="IPR011011">
    <property type="entry name" value="Znf_FYVE_PHD"/>
</dbReference>
<dbReference type="InterPro" id="IPR013083">
    <property type="entry name" value="Znf_RING/FYVE/PHD"/>
</dbReference>
<dbReference type="SUPFAM" id="SSF55961">
    <property type="entry name" value="Bet v1-like"/>
    <property type="match status" value="1"/>
</dbReference>
<feature type="region of interest" description="Disordered" evidence="5">
    <location>
        <begin position="1"/>
        <end position="235"/>
    </location>
</feature>
<evidence type="ECO:0000313" key="7">
    <source>
        <dbReference type="EMBL" id="CAI5723871.1"/>
    </source>
</evidence>
<dbReference type="InterPro" id="IPR000306">
    <property type="entry name" value="Znf_FYVE"/>
</dbReference>
<feature type="compositionally biased region" description="Acidic residues" evidence="5">
    <location>
        <begin position="635"/>
        <end position="647"/>
    </location>
</feature>
<feature type="compositionally biased region" description="Basic and acidic residues" evidence="5">
    <location>
        <begin position="58"/>
        <end position="87"/>
    </location>
</feature>
<dbReference type="SUPFAM" id="SSF57903">
    <property type="entry name" value="FYVE/PHD zinc finger"/>
    <property type="match status" value="1"/>
</dbReference>
<name>A0AAV0TN54_HYABA</name>
<dbReference type="PROSITE" id="PS50178">
    <property type="entry name" value="ZF_FYVE"/>
    <property type="match status" value="1"/>
</dbReference>
<dbReference type="Gene3D" id="3.30.530.20">
    <property type="match status" value="1"/>
</dbReference>
<dbReference type="SMART" id="SM00064">
    <property type="entry name" value="FYVE"/>
    <property type="match status" value="1"/>
</dbReference>
<evidence type="ECO:0000259" key="6">
    <source>
        <dbReference type="PROSITE" id="PS50178"/>
    </source>
</evidence>
<proteinExistence type="predicted"/>
<dbReference type="GO" id="GO:0008270">
    <property type="term" value="F:zinc ion binding"/>
    <property type="evidence" value="ECO:0007669"/>
    <property type="project" value="UniProtKB-KW"/>
</dbReference>
<feature type="compositionally biased region" description="Polar residues" evidence="5">
    <location>
        <begin position="12"/>
        <end position="36"/>
    </location>
</feature>
<feature type="compositionally biased region" description="Low complexity" evidence="5">
    <location>
        <begin position="611"/>
        <end position="627"/>
    </location>
</feature>
<dbReference type="PANTHER" id="PTHR23164:SF29">
    <property type="entry name" value="E3 UBIQUITIN-PROTEIN LIGASE PIB1"/>
    <property type="match status" value="1"/>
</dbReference>
<keyword evidence="2 4" id="KW-0863">Zinc-finger</keyword>
<keyword evidence="8" id="KW-1185">Reference proteome</keyword>
<dbReference type="EMBL" id="CANTFL010000528">
    <property type="protein sequence ID" value="CAI5723871.1"/>
    <property type="molecule type" value="Genomic_DNA"/>
</dbReference>
<evidence type="ECO:0000256" key="2">
    <source>
        <dbReference type="ARBA" id="ARBA00022771"/>
    </source>
</evidence>
<evidence type="ECO:0000256" key="5">
    <source>
        <dbReference type="SAM" id="MobiDB-lite"/>
    </source>
</evidence>
<dbReference type="Proteomes" id="UP001162031">
    <property type="component" value="Unassembled WGS sequence"/>
</dbReference>
<sequence length="666" mass="74551">MSHVLTDGPSWGASSSAKLVSRSPGSPTRKTTSSAFEHTLRLPFEPQFRTMESAEEESATRPLDETIRPRLDTRQSRHSTRPHESYRHTHPPRRAHPPAEDRGTGHHQQPQLPVQPQRWSQDRLRASPRVPDQLEDPRRQSSGPFPRSPRTGSLNHRMGKCRKPETPFSRTTSSKGDDGHRQSIPRPRSSATGGQERTSSSLGVNGNPKPSQPVPNCRSDGPKELSSQLPVESEGLRRYTRAHTGSLSSSSNSSDKYIELSPVRRREIISRVNESVQHVMASMLSDTVNQSQWKFKLQKKDISYYTDETSVKPGQKRFCCVSHSHASVEDLMKLFVATDSENMARNYRVVSDNLHEARILSILRRPTPQQPMHSMFINYSSYHTPALMVDRETCVAVGTDIIYQPDGSVVGYCLWDTVDGPEFAEATHKFESAIMFRSGFFFRRAGPRQSSSSGDSDQCCTKIVHLVGLEPGGWAPGVTARRLMEKFGLSVSRLCAHFRRKQLDSRTFVLKAQWPSKYSVRSCRHCEKPFPVLSTRTNCHACGHVVCKVCVSKELVELPAVGLVPMHICYACLEKNGLPPPLAVQRPWAGTYQRRRLQSDTTSMAQVAVLQPQHSQSQPPPYQQSTSAVDCDLTGGEDEDSDTDTDTGEWAFTLSGVPVRPFRMVL</sequence>
<dbReference type="AlphaFoldDB" id="A0AAV0TN54"/>